<gene>
    <name evidence="2" type="ORF">ORQ98_03735</name>
</gene>
<reference evidence="2 3" key="1">
    <citation type="submission" date="2022-11" db="EMBL/GenBank/DDBJ databases">
        <title>Spartinivicinus poritis sp. nov., isolated from scleractinian coral Porites lutea.</title>
        <authorList>
            <person name="Zhang G."/>
            <person name="Cai L."/>
            <person name="Wei Q."/>
        </authorList>
    </citation>
    <scope>NUCLEOTIDE SEQUENCE [LARGE SCALE GENOMIC DNA]</scope>
    <source>
        <strain evidence="2 3">A2-2</strain>
    </source>
</reference>
<feature type="domain" description="SCP2" evidence="1">
    <location>
        <begin position="10"/>
        <end position="101"/>
    </location>
</feature>
<dbReference type="EMBL" id="JAPMOU010000003">
    <property type="protein sequence ID" value="MDE1461073.1"/>
    <property type="molecule type" value="Genomic_DNA"/>
</dbReference>
<dbReference type="InterPro" id="IPR003033">
    <property type="entry name" value="SCP2_sterol-bd_dom"/>
</dbReference>
<dbReference type="RefSeq" id="WP_274687443.1">
    <property type="nucleotide sequence ID" value="NZ_JAPMOU010000003.1"/>
</dbReference>
<name>A0ABT5U3Y6_9GAMM</name>
<organism evidence="2 3">
    <name type="scientific">Spartinivicinus poritis</name>
    <dbReference type="NCBI Taxonomy" id="2994640"/>
    <lineage>
        <taxon>Bacteria</taxon>
        <taxon>Pseudomonadati</taxon>
        <taxon>Pseudomonadota</taxon>
        <taxon>Gammaproteobacteria</taxon>
        <taxon>Oceanospirillales</taxon>
        <taxon>Zooshikellaceae</taxon>
        <taxon>Spartinivicinus</taxon>
    </lineage>
</organism>
<evidence type="ECO:0000313" key="2">
    <source>
        <dbReference type="EMBL" id="MDE1461073.1"/>
    </source>
</evidence>
<evidence type="ECO:0000259" key="1">
    <source>
        <dbReference type="Pfam" id="PF02036"/>
    </source>
</evidence>
<accession>A0ABT5U3Y6</accession>
<evidence type="ECO:0000313" key="3">
    <source>
        <dbReference type="Proteomes" id="UP001528823"/>
    </source>
</evidence>
<dbReference type="InterPro" id="IPR036527">
    <property type="entry name" value="SCP2_sterol-bd_dom_sf"/>
</dbReference>
<dbReference type="Gene3D" id="3.30.1050.10">
    <property type="entry name" value="SCP2 sterol-binding domain"/>
    <property type="match status" value="1"/>
</dbReference>
<sequence length="104" mass="11252">MSNVTETLNQMKSKFNADAAAGMDVVFQLQIEDDSYHIIVKDGNCDMVEGSYDEPSVTLTMDGDTFTGIMNGSVDGMQAFMAGQLRAEGDVMLATRLSELFPIG</sequence>
<proteinExistence type="predicted"/>
<dbReference type="Proteomes" id="UP001528823">
    <property type="component" value="Unassembled WGS sequence"/>
</dbReference>
<keyword evidence="3" id="KW-1185">Reference proteome</keyword>
<dbReference type="Pfam" id="PF02036">
    <property type="entry name" value="SCP2"/>
    <property type="match status" value="1"/>
</dbReference>
<comment type="caution">
    <text evidence="2">The sequence shown here is derived from an EMBL/GenBank/DDBJ whole genome shotgun (WGS) entry which is preliminary data.</text>
</comment>
<dbReference type="SUPFAM" id="SSF55718">
    <property type="entry name" value="SCP-like"/>
    <property type="match status" value="1"/>
</dbReference>
<dbReference type="PANTHER" id="PTHR10094:SF25">
    <property type="entry name" value="SCP2 STEROL-BINDING DOMAIN-CONTAINING PROTEIN 1"/>
    <property type="match status" value="1"/>
</dbReference>
<dbReference type="PANTHER" id="PTHR10094">
    <property type="entry name" value="STEROL CARRIER PROTEIN 2 SCP-2 FAMILY PROTEIN"/>
    <property type="match status" value="1"/>
</dbReference>
<protein>
    <submittedName>
        <fullName evidence="2">SCP2 sterol-binding domain-containing protein</fullName>
    </submittedName>
</protein>